<evidence type="ECO:0000256" key="3">
    <source>
        <dbReference type="ARBA" id="ARBA00023082"/>
    </source>
</evidence>
<dbReference type="GO" id="GO:0000428">
    <property type="term" value="C:DNA-directed RNA polymerase complex"/>
    <property type="evidence" value="ECO:0007669"/>
    <property type="project" value="UniProtKB-KW"/>
</dbReference>
<evidence type="ECO:0000259" key="7">
    <source>
        <dbReference type="Pfam" id="PF08281"/>
    </source>
</evidence>
<dbReference type="SUPFAM" id="SSF88659">
    <property type="entry name" value="Sigma3 and sigma4 domains of RNA polymerase sigma factors"/>
    <property type="match status" value="1"/>
</dbReference>
<proteinExistence type="inferred from homology"/>
<organism evidence="8 9">
    <name type="scientific">Luteimicrobium album</name>
    <dbReference type="NCBI Taxonomy" id="1054550"/>
    <lineage>
        <taxon>Bacteria</taxon>
        <taxon>Bacillati</taxon>
        <taxon>Actinomycetota</taxon>
        <taxon>Actinomycetes</taxon>
        <taxon>Micrococcales</taxon>
        <taxon>Luteimicrobium</taxon>
    </lineage>
</organism>
<dbReference type="InterPro" id="IPR039425">
    <property type="entry name" value="RNA_pol_sigma-70-like"/>
</dbReference>
<dbReference type="InterPro" id="IPR007627">
    <property type="entry name" value="RNA_pol_sigma70_r2"/>
</dbReference>
<keyword evidence="5" id="KW-0804">Transcription</keyword>
<evidence type="ECO:0000256" key="5">
    <source>
        <dbReference type="ARBA" id="ARBA00023163"/>
    </source>
</evidence>
<comment type="similarity">
    <text evidence="1">Belongs to the sigma-70 factor family. ECF subfamily.</text>
</comment>
<keyword evidence="4" id="KW-0238">DNA-binding</keyword>
<dbReference type="InterPro" id="IPR036388">
    <property type="entry name" value="WH-like_DNA-bd_sf"/>
</dbReference>
<dbReference type="Pfam" id="PF08281">
    <property type="entry name" value="Sigma70_r4_2"/>
    <property type="match status" value="1"/>
</dbReference>
<protein>
    <submittedName>
        <fullName evidence="8">DNA-directed RNA polymerase sigma-70 factor</fullName>
    </submittedName>
</protein>
<gene>
    <name evidence="8" type="primary">rpoE_4</name>
    <name evidence="8" type="ORF">GCM10025864_15160</name>
</gene>
<dbReference type="InterPro" id="IPR014284">
    <property type="entry name" value="RNA_pol_sigma-70_dom"/>
</dbReference>
<evidence type="ECO:0000313" key="9">
    <source>
        <dbReference type="Proteomes" id="UP001157091"/>
    </source>
</evidence>
<name>A0ABQ6HZC9_9MICO</name>
<dbReference type="InterPro" id="IPR013249">
    <property type="entry name" value="RNA_pol_sigma70_r4_t2"/>
</dbReference>
<evidence type="ECO:0000256" key="1">
    <source>
        <dbReference type="ARBA" id="ARBA00010641"/>
    </source>
</evidence>
<keyword evidence="2" id="KW-0805">Transcription regulation</keyword>
<evidence type="ECO:0000313" key="8">
    <source>
        <dbReference type="EMBL" id="GMA23757.1"/>
    </source>
</evidence>
<dbReference type="EMBL" id="BSUK01000001">
    <property type="protein sequence ID" value="GMA23757.1"/>
    <property type="molecule type" value="Genomic_DNA"/>
</dbReference>
<reference evidence="9" key="1">
    <citation type="journal article" date="2019" name="Int. J. Syst. Evol. Microbiol.">
        <title>The Global Catalogue of Microorganisms (GCM) 10K type strain sequencing project: providing services to taxonomists for standard genome sequencing and annotation.</title>
        <authorList>
            <consortium name="The Broad Institute Genomics Platform"/>
            <consortium name="The Broad Institute Genome Sequencing Center for Infectious Disease"/>
            <person name="Wu L."/>
            <person name="Ma J."/>
        </authorList>
    </citation>
    <scope>NUCLEOTIDE SEQUENCE [LARGE SCALE GENOMIC DNA]</scope>
    <source>
        <strain evidence="9">NBRC 106348</strain>
    </source>
</reference>
<dbReference type="PANTHER" id="PTHR43133:SF8">
    <property type="entry name" value="RNA POLYMERASE SIGMA FACTOR HI_1459-RELATED"/>
    <property type="match status" value="1"/>
</dbReference>
<evidence type="ECO:0000256" key="4">
    <source>
        <dbReference type="ARBA" id="ARBA00023125"/>
    </source>
</evidence>
<dbReference type="NCBIfam" id="TIGR02937">
    <property type="entry name" value="sigma70-ECF"/>
    <property type="match status" value="1"/>
</dbReference>
<feature type="domain" description="RNA polymerase sigma-70 region 2" evidence="6">
    <location>
        <begin position="13"/>
        <end position="77"/>
    </location>
</feature>
<accession>A0ABQ6HZC9</accession>
<keyword evidence="8" id="KW-0240">DNA-directed RNA polymerase</keyword>
<feature type="domain" description="RNA polymerase sigma factor 70 region 4 type 2" evidence="7">
    <location>
        <begin position="107"/>
        <end position="151"/>
    </location>
</feature>
<dbReference type="Gene3D" id="1.10.1740.10">
    <property type="match status" value="1"/>
</dbReference>
<dbReference type="SUPFAM" id="SSF88946">
    <property type="entry name" value="Sigma2 domain of RNA polymerase sigma factors"/>
    <property type="match status" value="1"/>
</dbReference>
<dbReference type="Proteomes" id="UP001157091">
    <property type="component" value="Unassembled WGS sequence"/>
</dbReference>
<dbReference type="RefSeq" id="WP_284292690.1">
    <property type="nucleotide sequence ID" value="NZ_BSUK01000001.1"/>
</dbReference>
<dbReference type="InterPro" id="IPR013325">
    <property type="entry name" value="RNA_pol_sigma_r2"/>
</dbReference>
<dbReference type="PANTHER" id="PTHR43133">
    <property type="entry name" value="RNA POLYMERASE ECF-TYPE SIGMA FACTO"/>
    <property type="match status" value="1"/>
</dbReference>
<sequence length="163" mass="18497">MSGARERFVIAVDRCSPDLLRYFSRRGGPDAADLVSETVAIAWRQHRRLPPDSTEARMWLFGIARNVLRNAQRTEVRRLEVADRLRSAVELELRSLPPDTRDDVRIALEHLDPELSELVTLIHWDGFTLVEAAQLQGIPASTARGRYQRAKSVLRELLTASPC</sequence>
<dbReference type="Gene3D" id="1.10.10.10">
    <property type="entry name" value="Winged helix-like DNA-binding domain superfamily/Winged helix DNA-binding domain"/>
    <property type="match status" value="1"/>
</dbReference>
<dbReference type="Pfam" id="PF04542">
    <property type="entry name" value="Sigma70_r2"/>
    <property type="match status" value="1"/>
</dbReference>
<evidence type="ECO:0000256" key="2">
    <source>
        <dbReference type="ARBA" id="ARBA00023015"/>
    </source>
</evidence>
<keyword evidence="9" id="KW-1185">Reference proteome</keyword>
<keyword evidence="3" id="KW-0731">Sigma factor</keyword>
<evidence type="ECO:0000259" key="6">
    <source>
        <dbReference type="Pfam" id="PF04542"/>
    </source>
</evidence>
<comment type="caution">
    <text evidence="8">The sequence shown here is derived from an EMBL/GenBank/DDBJ whole genome shotgun (WGS) entry which is preliminary data.</text>
</comment>
<dbReference type="InterPro" id="IPR013324">
    <property type="entry name" value="RNA_pol_sigma_r3/r4-like"/>
</dbReference>